<evidence type="ECO:0000313" key="1">
    <source>
        <dbReference type="EMBL" id="AYO30236.1"/>
    </source>
</evidence>
<dbReference type="EMBL" id="CP033169">
    <property type="protein sequence ID" value="AYO30236.1"/>
    <property type="molecule type" value="Genomic_DNA"/>
</dbReference>
<keyword evidence="2" id="KW-1185">Reference proteome</keyword>
<reference evidence="1 2" key="1">
    <citation type="submission" date="2018-10" db="EMBL/GenBank/DDBJ databases">
        <authorList>
            <person name="Zhang X."/>
        </authorList>
    </citation>
    <scope>NUCLEOTIDE SEQUENCE [LARGE SCALE GENOMIC DNA]</scope>
    <source>
        <strain evidence="1 2">SK-G1</strain>
    </source>
</reference>
<dbReference type="Proteomes" id="UP000280960">
    <property type="component" value="Chromosome"/>
</dbReference>
<accession>A0A3G2R464</accession>
<name>A0A3G2R464_9FIRM</name>
<proteinExistence type="predicted"/>
<dbReference type="AlphaFoldDB" id="A0A3G2R464"/>
<evidence type="ECO:0000313" key="2">
    <source>
        <dbReference type="Proteomes" id="UP000280960"/>
    </source>
</evidence>
<sequence length="119" mass="13783">MYTSRKFEMLCREFLNQEEKLMCWKAGEYTNNDDRLKNFNMVAGFLGVSPADVALTYLLKHIQSVTLAVKSKNYKWEWETENGEGLKQRIADARNYLLLLAACIDEEVVKTNGSQHIDK</sequence>
<gene>
    <name evidence="1" type="ORF">D2962_06035</name>
</gene>
<protein>
    <submittedName>
        <fullName evidence="1">Uncharacterized protein</fullName>
    </submittedName>
</protein>
<dbReference type="RefSeq" id="WP_122014471.1">
    <property type="nucleotide sequence ID" value="NZ_CP033169.1"/>
</dbReference>
<dbReference type="KEGG" id="bacg:D2962_06035"/>
<organism evidence="1 2">
    <name type="scientific">Biomaibacter acetigenes</name>
    <dbReference type="NCBI Taxonomy" id="2316383"/>
    <lineage>
        <taxon>Bacteria</taxon>
        <taxon>Bacillati</taxon>
        <taxon>Bacillota</taxon>
        <taxon>Clostridia</taxon>
        <taxon>Thermosediminibacterales</taxon>
        <taxon>Tepidanaerobacteraceae</taxon>
        <taxon>Biomaibacter</taxon>
    </lineage>
</organism>